<dbReference type="GO" id="GO:0016301">
    <property type="term" value="F:kinase activity"/>
    <property type="evidence" value="ECO:0007669"/>
    <property type="project" value="InterPro"/>
</dbReference>
<dbReference type="Proteomes" id="UP000035900">
    <property type="component" value="Unassembled WGS sequence"/>
</dbReference>
<accession>A0A0J7IWM0</accession>
<gene>
    <name evidence="4" type="ORF">ACM44_13645</name>
</gene>
<evidence type="ECO:0000313" key="4">
    <source>
        <dbReference type="EMBL" id="KMQ70211.1"/>
    </source>
</evidence>
<dbReference type="InterPro" id="IPR027417">
    <property type="entry name" value="P-loop_NTPase"/>
</dbReference>
<evidence type="ECO:0000256" key="1">
    <source>
        <dbReference type="ARBA" id="ARBA00022741"/>
    </source>
</evidence>
<keyword evidence="2" id="KW-0067">ATP-binding</keyword>
<evidence type="ECO:0000259" key="3">
    <source>
        <dbReference type="Pfam" id="PF06414"/>
    </source>
</evidence>
<dbReference type="PANTHER" id="PTHR39206">
    <property type="entry name" value="SLL8004 PROTEIN"/>
    <property type="match status" value="1"/>
</dbReference>
<dbReference type="Pfam" id="PF06414">
    <property type="entry name" value="Zeta_toxin"/>
    <property type="match status" value="1"/>
</dbReference>
<feature type="domain" description="Zeta toxin" evidence="3">
    <location>
        <begin position="90"/>
        <end position="206"/>
    </location>
</feature>
<dbReference type="Gene3D" id="3.40.50.300">
    <property type="entry name" value="P-loop containing nucleotide triphosphate hydrolases"/>
    <property type="match status" value="1"/>
</dbReference>
<dbReference type="InterPro" id="IPR010488">
    <property type="entry name" value="Zeta_toxin_domain"/>
</dbReference>
<keyword evidence="5" id="KW-1185">Reference proteome</keyword>
<proteinExistence type="predicted"/>
<dbReference type="GO" id="GO:0005524">
    <property type="term" value="F:ATP binding"/>
    <property type="evidence" value="ECO:0007669"/>
    <property type="project" value="UniProtKB-KW"/>
</dbReference>
<dbReference type="EMBL" id="LFNG01000026">
    <property type="protein sequence ID" value="KMQ70211.1"/>
    <property type="molecule type" value="Genomic_DNA"/>
</dbReference>
<comment type="caution">
    <text evidence="4">The sequence shown here is derived from an EMBL/GenBank/DDBJ whole genome shotgun (WGS) entry which is preliminary data.</text>
</comment>
<sequence length="238" mass="27453">MFAGPNGSGKSTLFETFRQNFNPGIFINSDVIEKEILEKGFLDLLTYGLALTQNDLEQFFQSTNAATLLQKSQETGHKIDIEIKENIIVDKSRYTHSYEAALITSFIREHLLKNEISFSFETVMSHPSKLDEITEAKKLGYKVYLYFICLDEPRLNVSRVKNRVLKGGHDVDNHKILSRYTNTLKNLYPALKLVDRAYLFDNSDEMLMIAEKNNEALTINIDEQNFPNWFIENVLNQV</sequence>
<dbReference type="SUPFAM" id="SSF52540">
    <property type="entry name" value="P-loop containing nucleoside triphosphate hydrolases"/>
    <property type="match status" value="1"/>
</dbReference>
<evidence type="ECO:0000313" key="5">
    <source>
        <dbReference type="Proteomes" id="UP000035900"/>
    </source>
</evidence>
<dbReference type="PANTHER" id="PTHR39206:SF1">
    <property type="entry name" value="SLL8004 PROTEIN"/>
    <property type="match status" value="1"/>
</dbReference>
<dbReference type="STRING" id="1304281.ACM44_13645"/>
<keyword evidence="1" id="KW-0547">Nucleotide-binding</keyword>
<dbReference type="AlphaFoldDB" id="A0A0J7IWM0"/>
<evidence type="ECO:0000256" key="2">
    <source>
        <dbReference type="ARBA" id="ARBA00022840"/>
    </source>
</evidence>
<protein>
    <recommendedName>
        <fullName evidence="3">Zeta toxin domain-containing protein</fullName>
    </recommendedName>
</protein>
<reference evidence="4 5" key="1">
    <citation type="journal article" date="2004" name="Int. J. Syst. Evol. Microbiol.">
        <title>Kaistella koreensis gen. nov., sp. nov., a novel member of the Chryseobacterium-Bergeyella-Riemerella branch.</title>
        <authorList>
            <person name="Kim M.K."/>
            <person name="Im W.T."/>
            <person name="Shin Y.K."/>
            <person name="Lim J.H."/>
            <person name="Kim S.H."/>
            <person name="Lee B.C."/>
            <person name="Park M.Y."/>
            <person name="Lee K.Y."/>
            <person name="Lee S.T."/>
        </authorList>
    </citation>
    <scope>NUCLEOTIDE SEQUENCE [LARGE SCALE GENOMIC DNA]</scope>
    <source>
        <strain evidence="4 5">CCUG 49689</strain>
    </source>
</reference>
<organism evidence="4 5">
    <name type="scientific">Chryseobacterium koreense CCUG 49689</name>
    <dbReference type="NCBI Taxonomy" id="1304281"/>
    <lineage>
        <taxon>Bacteria</taxon>
        <taxon>Pseudomonadati</taxon>
        <taxon>Bacteroidota</taxon>
        <taxon>Flavobacteriia</taxon>
        <taxon>Flavobacteriales</taxon>
        <taxon>Weeksellaceae</taxon>
        <taxon>Chryseobacterium group</taxon>
        <taxon>Chryseobacterium</taxon>
    </lineage>
</organism>
<name>A0A0J7IWM0_9FLAO</name>
<dbReference type="PATRIC" id="fig|1304281.5.peg.2951"/>